<gene>
    <name evidence="8" type="ORF">GETHOR_28560</name>
</gene>
<feature type="transmembrane region" description="Helical" evidence="7">
    <location>
        <begin position="413"/>
        <end position="442"/>
    </location>
</feature>
<feature type="transmembrane region" description="Helical" evidence="7">
    <location>
        <begin position="323"/>
        <end position="345"/>
    </location>
</feature>
<protein>
    <submittedName>
        <fullName evidence="8">Xanthine/uracil permease</fullName>
    </submittedName>
</protein>
<feature type="transmembrane region" description="Helical" evidence="7">
    <location>
        <begin position="140"/>
        <end position="163"/>
    </location>
</feature>
<evidence type="ECO:0000256" key="4">
    <source>
        <dbReference type="ARBA" id="ARBA00022692"/>
    </source>
</evidence>
<evidence type="ECO:0000313" key="9">
    <source>
        <dbReference type="Proteomes" id="UP001242010"/>
    </source>
</evidence>
<dbReference type="InterPro" id="IPR045018">
    <property type="entry name" value="Azg-like"/>
</dbReference>
<dbReference type="Pfam" id="PF00860">
    <property type="entry name" value="Xan_ur_permease"/>
    <property type="match status" value="2"/>
</dbReference>
<dbReference type="EMBL" id="AP027079">
    <property type="protein sequence ID" value="BDU70755.1"/>
    <property type="molecule type" value="Genomic_DNA"/>
</dbReference>
<reference evidence="9" key="1">
    <citation type="journal article" date="2023" name="Int. J. Syst. Evol. Microbiol.">
        <title>Mesoterricola silvestris gen. nov., sp. nov., Mesoterricola sediminis sp. nov., Geothrix oryzae sp. nov., Geothrix edaphica sp. nov., Geothrix rubra sp. nov., and Geothrix limicola sp. nov., six novel members of Acidobacteriota isolated from soils.</title>
        <authorList>
            <person name="Itoh H."/>
            <person name="Sugisawa Y."/>
            <person name="Mise K."/>
            <person name="Xu Z."/>
            <person name="Kuniyasu M."/>
            <person name="Ushijima N."/>
            <person name="Kawano K."/>
            <person name="Kobayashi E."/>
            <person name="Shiratori Y."/>
            <person name="Masuda Y."/>
            <person name="Senoo K."/>
        </authorList>
    </citation>
    <scope>NUCLEOTIDE SEQUENCE [LARGE SCALE GENOMIC DNA]</scope>
    <source>
        <strain evidence="9">Red222</strain>
    </source>
</reference>
<keyword evidence="3" id="KW-0813">Transport</keyword>
<feature type="transmembrane region" description="Helical" evidence="7">
    <location>
        <begin position="100"/>
        <end position="119"/>
    </location>
</feature>
<keyword evidence="9" id="KW-1185">Reference proteome</keyword>
<feature type="transmembrane region" description="Helical" evidence="7">
    <location>
        <begin position="454"/>
        <end position="471"/>
    </location>
</feature>
<evidence type="ECO:0000256" key="1">
    <source>
        <dbReference type="ARBA" id="ARBA00004127"/>
    </source>
</evidence>
<feature type="transmembrane region" description="Helical" evidence="7">
    <location>
        <begin position="38"/>
        <end position="60"/>
    </location>
</feature>
<feature type="transmembrane region" description="Helical" evidence="7">
    <location>
        <begin position="357"/>
        <end position="374"/>
    </location>
</feature>
<keyword evidence="4 7" id="KW-0812">Transmembrane</keyword>
<dbReference type="PANTHER" id="PTHR43337">
    <property type="entry name" value="XANTHINE/URACIL PERMEASE C887.17-RELATED"/>
    <property type="match status" value="1"/>
</dbReference>
<comment type="subcellular location">
    <subcellularLocation>
        <location evidence="1">Endomembrane system</location>
        <topology evidence="1">Multi-pass membrane protein</topology>
    </subcellularLocation>
</comment>
<sequence length="472" mass="50283">MERFFNLKGRGTTVATEVLAGTTTFISMAYVISLIPNAFLKVAGIAPAQGFTAFVVCAILSTLIGAFYANLPIAFASGIGLSAFFAFTVCAPANQGGMGYTIQVALTALLLEGIVFIFLSAMKVREAFMDAIPFSLKKGISVGIGLFIAIIGFVDSGVTQVGLKFDADTIFPVLKNDPSALFGLHDVNNLFIAKFWDHGHLTPAFWSVVGLFLIAVLVAKRVKGAILLGILAITLVGLLPVSWGGGFTHLPKGTLFQIPSWPKMFQYDWSWTKSLGGMLNIFIILFTLLFVDMFDTIGTLMGIGAQGKLLDKEGKFPGASKAFMADAVGTTFASMFGTTAITAYIESASGVAEGGKTGLTALVVAGWLALALFLSPLFLMVPLQATAPALMMIGFFMLSEIKEIRFDDVTDAIPAYLAVIVMPFTFSIVNGIALGMIAYTVLKAATGRFKEINPIILVLSVIFLLKLLFLSA</sequence>
<evidence type="ECO:0000313" key="8">
    <source>
        <dbReference type="EMBL" id="BDU70755.1"/>
    </source>
</evidence>
<evidence type="ECO:0000256" key="7">
    <source>
        <dbReference type="SAM" id="Phobius"/>
    </source>
</evidence>
<evidence type="ECO:0000256" key="6">
    <source>
        <dbReference type="ARBA" id="ARBA00023136"/>
    </source>
</evidence>
<dbReference type="Proteomes" id="UP001242010">
    <property type="component" value="Chromosome"/>
</dbReference>
<feature type="transmembrane region" description="Helical" evidence="7">
    <location>
        <begin position="12"/>
        <end position="32"/>
    </location>
</feature>
<dbReference type="InterPro" id="IPR006043">
    <property type="entry name" value="NCS2"/>
</dbReference>
<feature type="transmembrane region" description="Helical" evidence="7">
    <location>
        <begin position="200"/>
        <end position="218"/>
    </location>
</feature>
<evidence type="ECO:0000256" key="5">
    <source>
        <dbReference type="ARBA" id="ARBA00022989"/>
    </source>
</evidence>
<evidence type="ECO:0000256" key="2">
    <source>
        <dbReference type="ARBA" id="ARBA00005697"/>
    </source>
</evidence>
<proteinExistence type="inferred from homology"/>
<accession>A0ABM8DUK2</accession>
<dbReference type="PANTHER" id="PTHR43337:SF1">
    <property type="entry name" value="XANTHINE_URACIL PERMEASE C887.17-RELATED"/>
    <property type="match status" value="1"/>
</dbReference>
<keyword evidence="6 7" id="KW-0472">Membrane</keyword>
<evidence type="ECO:0000256" key="3">
    <source>
        <dbReference type="ARBA" id="ARBA00022448"/>
    </source>
</evidence>
<name>A0ABM8DUK2_9BACT</name>
<keyword evidence="5 7" id="KW-1133">Transmembrane helix</keyword>
<dbReference type="RefSeq" id="WP_286354455.1">
    <property type="nucleotide sequence ID" value="NZ_AP027079.1"/>
</dbReference>
<feature type="transmembrane region" description="Helical" evidence="7">
    <location>
        <begin position="225"/>
        <end position="243"/>
    </location>
</feature>
<feature type="transmembrane region" description="Helical" evidence="7">
    <location>
        <begin position="67"/>
        <end position="88"/>
    </location>
</feature>
<feature type="transmembrane region" description="Helical" evidence="7">
    <location>
        <begin position="279"/>
        <end position="303"/>
    </location>
</feature>
<organism evidence="8 9">
    <name type="scientific">Geothrix oryzae</name>
    <dbReference type="NCBI Taxonomy" id="2927975"/>
    <lineage>
        <taxon>Bacteria</taxon>
        <taxon>Pseudomonadati</taxon>
        <taxon>Acidobacteriota</taxon>
        <taxon>Holophagae</taxon>
        <taxon>Holophagales</taxon>
        <taxon>Holophagaceae</taxon>
        <taxon>Geothrix</taxon>
    </lineage>
</organism>
<comment type="similarity">
    <text evidence="2">Belongs to the nucleobase:cation symporter-2 (NCS2) (TC 2.A.40) family. Azg-like subfamily.</text>
</comment>